<keyword evidence="1" id="KW-0812">Transmembrane</keyword>
<accession>A0A410P349</accession>
<keyword evidence="1" id="KW-0472">Membrane</keyword>
<evidence type="ECO:0008006" key="4">
    <source>
        <dbReference type="Google" id="ProtNLM"/>
    </source>
</evidence>
<proteinExistence type="predicted"/>
<dbReference type="Gene3D" id="3.10.450.50">
    <property type="match status" value="1"/>
</dbReference>
<keyword evidence="3" id="KW-1185">Reference proteome</keyword>
<keyword evidence="1" id="KW-1133">Transmembrane helix</keyword>
<organism evidence="2 3">
    <name type="scientific">Velamenicoccus archaeovorus</name>
    <dbReference type="NCBI Taxonomy" id="1930593"/>
    <lineage>
        <taxon>Bacteria</taxon>
        <taxon>Pseudomonadati</taxon>
        <taxon>Candidatus Omnitrophota</taxon>
        <taxon>Candidatus Velamenicoccus</taxon>
    </lineage>
</organism>
<dbReference type="OrthoDB" id="7375768at2"/>
<dbReference type="RefSeq" id="WP_128699147.1">
    <property type="nucleotide sequence ID" value="NZ_CP019384.1"/>
</dbReference>
<name>A0A410P349_VELA1</name>
<dbReference type="KEGG" id="vai:BU251_01575"/>
<reference evidence="2 3" key="1">
    <citation type="submission" date="2017-01" db="EMBL/GenBank/DDBJ databases">
        <title>First insights into the biology of 'candidatus Vampirococcus archaeovorus'.</title>
        <authorList>
            <person name="Kizina J."/>
            <person name="Jordan S."/>
            <person name="Stueber K."/>
            <person name="Reinhardt R."/>
            <person name="Harder J."/>
        </authorList>
    </citation>
    <scope>NUCLEOTIDE SEQUENCE [LARGE SCALE GENOMIC DNA]</scope>
    <source>
        <strain evidence="2 3">LiM</strain>
    </source>
</reference>
<dbReference type="AlphaFoldDB" id="A0A410P349"/>
<sequence length="159" mass="17772">MLKHPGRFIFGVAFLAVIGYALVSFLQENDEAKIRRTVYAAVLGVERNEPARYGRVLSASYKDEYGNDKASVLKIAADAFKDYKPFKVEIKALKTEVQGPEATTQIAYRCLFKKSGGSGQIYYDAGKLIASWRKETSGWKIVKIEYTGSQEMLFLPVVA</sequence>
<gene>
    <name evidence="2" type="ORF">BU251_01575</name>
</gene>
<protein>
    <recommendedName>
        <fullName evidence="4">SnoaL-like domain-containing protein</fullName>
    </recommendedName>
</protein>
<dbReference type="EMBL" id="CP019384">
    <property type="protein sequence ID" value="QAT16508.1"/>
    <property type="molecule type" value="Genomic_DNA"/>
</dbReference>
<evidence type="ECO:0000313" key="3">
    <source>
        <dbReference type="Proteomes" id="UP000287243"/>
    </source>
</evidence>
<feature type="transmembrane region" description="Helical" evidence="1">
    <location>
        <begin position="6"/>
        <end position="26"/>
    </location>
</feature>
<evidence type="ECO:0000313" key="2">
    <source>
        <dbReference type="EMBL" id="QAT16508.1"/>
    </source>
</evidence>
<dbReference type="Proteomes" id="UP000287243">
    <property type="component" value="Chromosome"/>
</dbReference>
<evidence type="ECO:0000256" key="1">
    <source>
        <dbReference type="SAM" id="Phobius"/>
    </source>
</evidence>